<dbReference type="PANTHER" id="PTHR43861">
    <property type="entry name" value="TRANS-ACONITATE 2-METHYLTRANSFERASE-RELATED"/>
    <property type="match status" value="1"/>
</dbReference>
<dbReference type="CDD" id="cd02440">
    <property type="entry name" value="AdoMet_MTases"/>
    <property type="match status" value="1"/>
</dbReference>
<accession>C7M945</accession>
<keyword evidence="1" id="KW-0489">Methyltransferase</keyword>
<sequence>MTIKDYSVSQEDFTLVYDSLLKLYRTTPLPNDLEKYYESENYISHTDSRKTLFDKLYQWVKSYNLKHKIKLIKQYKKGNVRLLDIGAGTGDFVHSGKKYAHWETMGIEPSEKARTKAKEKGVLLQADFSNLLPHSFDVITMWHVLEHVPDVTQEIQLISNLLKEGGLAVIAVPNYRSWDAQLYGAYWAAYDVPRHLWHFSKDSIEQLFAKEGFELLATHPMLFDAFYVSMLSEQYKTGKKDFLKGFINGVRSNYYGWRKGEYSSQIYVLGVRG</sequence>
<dbReference type="InterPro" id="IPR029063">
    <property type="entry name" value="SAM-dependent_MTases_sf"/>
</dbReference>
<dbReference type="STRING" id="521097.Coch_0835"/>
<dbReference type="EMBL" id="CP001632">
    <property type="protein sequence ID" value="ACU92391.1"/>
    <property type="molecule type" value="Genomic_DNA"/>
</dbReference>
<dbReference type="eggNOG" id="COG2227">
    <property type="taxonomic scope" value="Bacteria"/>
</dbReference>
<keyword evidence="1" id="KW-0808">Transferase</keyword>
<keyword evidence="2" id="KW-1185">Reference proteome</keyword>
<dbReference type="Pfam" id="PF13489">
    <property type="entry name" value="Methyltransf_23"/>
    <property type="match status" value="1"/>
</dbReference>
<dbReference type="GeneID" id="29676168"/>
<protein>
    <submittedName>
        <fullName evidence="1">Methyltransferase type 12</fullName>
    </submittedName>
</protein>
<name>C7M945_CAPOD</name>
<dbReference type="GO" id="GO:0008168">
    <property type="term" value="F:methyltransferase activity"/>
    <property type="evidence" value="ECO:0007669"/>
    <property type="project" value="UniProtKB-KW"/>
</dbReference>
<dbReference type="HOGENOM" id="CLU_068669_1_0_10"/>
<dbReference type="KEGG" id="coc:Coch_0835"/>
<dbReference type="Gene3D" id="3.40.50.150">
    <property type="entry name" value="Vaccinia Virus protein VP39"/>
    <property type="match status" value="1"/>
</dbReference>
<dbReference type="AlphaFoldDB" id="C7M945"/>
<dbReference type="Proteomes" id="UP000006650">
    <property type="component" value="Chromosome"/>
</dbReference>
<organism evidence="1 2">
    <name type="scientific">Capnocytophaga ochracea (strain ATCC 27872 / DSM 7271 / CCUG 9716 / JCM 12966 / NCTC 12371 / SS31 / VPI 2845)</name>
    <name type="common">Bacteroides ochraceus</name>
    <dbReference type="NCBI Taxonomy" id="521097"/>
    <lineage>
        <taxon>Bacteria</taxon>
        <taxon>Pseudomonadati</taxon>
        <taxon>Bacteroidota</taxon>
        <taxon>Flavobacteriia</taxon>
        <taxon>Flavobacteriales</taxon>
        <taxon>Flavobacteriaceae</taxon>
        <taxon>Capnocytophaga</taxon>
    </lineage>
</organism>
<gene>
    <name evidence="1" type="ordered locus">Coch_0835</name>
</gene>
<dbReference type="RefSeq" id="WP_015782068.1">
    <property type="nucleotide sequence ID" value="NC_013162.1"/>
</dbReference>
<reference evidence="1 2" key="1">
    <citation type="journal article" date="2009" name="Stand. Genomic Sci.">
        <title>Complete genome sequence of Capnocytophaga ochracea type strain (VPI 2845).</title>
        <authorList>
            <person name="Mavrommatis K."/>
            <person name="Gronow S."/>
            <person name="Saunders E."/>
            <person name="Land M."/>
            <person name="Lapidus A."/>
            <person name="Copeland A."/>
            <person name="Glavina Del Rio T."/>
            <person name="Nolan M."/>
            <person name="Lucas S."/>
            <person name="Chen F."/>
            <person name="Tice H."/>
            <person name="Cheng J.F."/>
            <person name="Bruce D."/>
            <person name="Goodwin L."/>
            <person name="Pitluck S."/>
            <person name="Pati A."/>
            <person name="Ivanova N."/>
            <person name="Chen A."/>
            <person name="Palaniappan K."/>
            <person name="Chain P."/>
            <person name="Hauser L."/>
            <person name="Chang Y.J."/>
            <person name="Jeffries C.D."/>
            <person name="Brettin T."/>
            <person name="Detter J.C."/>
            <person name="Han C."/>
            <person name="Bristow J."/>
            <person name="Goker M."/>
            <person name="Rohde M."/>
            <person name="Eisen J.A."/>
            <person name="Markowitz V."/>
            <person name="Kyrpides N.C."/>
            <person name="Klenk H.P."/>
            <person name="Hugenholtz P."/>
        </authorList>
    </citation>
    <scope>NUCLEOTIDE SEQUENCE [LARGE SCALE GENOMIC DNA]</scope>
    <source>
        <strain evidence="2">ATCC 27872 / DSM 7271 / JCM 12966 / VPI 2845</strain>
    </source>
</reference>
<evidence type="ECO:0000313" key="1">
    <source>
        <dbReference type="EMBL" id="ACU92391.1"/>
    </source>
</evidence>
<evidence type="ECO:0000313" key="2">
    <source>
        <dbReference type="Proteomes" id="UP000006650"/>
    </source>
</evidence>
<dbReference type="GO" id="GO:0032259">
    <property type="term" value="P:methylation"/>
    <property type="evidence" value="ECO:0007669"/>
    <property type="project" value="UniProtKB-KW"/>
</dbReference>
<proteinExistence type="predicted"/>
<dbReference type="SUPFAM" id="SSF53335">
    <property type="entry name" value="S-adenosyl-L-methionine-dependent methyltransferases"/>
    <property type="match status" value="1"/>
</dbReference>